<feature type="transmembrane region" description="Helical" evidence="1">
    <location>
        <begin position="39"/>
        <end position="60"/>
    </location>
</feature>
<accession>A0ABP9D1G5</accession>
<proteinExistence type="predicted"/>
<sequence>MVLARKIALVLSVLLTLAQVPRGIDYFLETGDEYTSYDGGYFLGVLLLFVIGLGLSFYFATRLSKQAQ</sequence>
<keyword evidence="3" id="KW-1185">Reference proteome</keyword>
<name>A0ABP9D1G5_9BACT</name>
<evidence type="ECO:0000256" key="1">
    <source>
        <dbReference type="SAM" id="Phobius"/>
    </source>
</evidence>
<dbReference type="EMBL" id="BAABJX010000005">
    <property type="protein sequence ID" value="GAA4821716.1"/>
    <property type="molecule type" value="Genomic_DNA"/>
</dbReference>
<evidence type="ECO:0000313" key="2">
    <source>
        <dbReference type="EMBL" id="GAA4821716.1"/>
    </source>
</evidence>
<reference evidence="3" key="1">
    <citation type="journal article" date="2019" name="Int. J. Syst. Evol. Microbiol.">
        <title>The Global Catalogue of Microorganisms (GCM) 10K type strain sequencing project: providing services to taxonomists for standard genome sequencing and annotation.</title>
        <authorList>
            <consortium name="The Broad Institute Genomics Platform"/>
            <consortium name="The Broad Institute Genome Sequencing Center for Infectious Disease"/>
            <person name="Wu L."/>
            <person name="Ma J."/>
        </authorList>
    </citation>
    <scope>NUCLEOTIDE SEQUENCE [LARGE SCALE GENOMIC DNA]</scope>
    <source>
        <strain evidence="3">JCM 18326</strain>
    </source>
</reference>
<evidence type="ECO:0000313" key="3">
    <source>
        <dbReference type="Proteomes" id="UP001500298"/>
    </source>
</evidence>
<keyword evidence="1" id="KW-0472">Membrane</keyword>
<dbReference type="RefSeq" id="WP_345368610.1">
    <property type="nucleotide sequence ID" value="NZ_BAABJX010000005.1"/>
</dbReference>
<organism evidence="2 3">
    <name type="scientific">Algivirga pacifica</name>
    <dbReference type="NCBI Taxonomy" id="1162670"/>
    <lineage>
        <taxon>Bacteria</taxon>
        <taxon>Pseudomonadati</taxon>
        <taxon>Bacteroidota</taxon>
        <taxon>Cytophagia</taxon>
        <taxon>Cytophagales</taxon>
        <taxon>Flammeovirgaceae</taxon>
        <taxon>Algivirga</taxon>
    </lineage>
</organism>
<keyword evidence="1" id="KW-0812">Transmembrane</keyword>
<protein>
    <submittedName>
        <fullName evidence="2">Uncharacterized protein</fullName>
    </submittedName>
</protein>
<keyword evidence="1" id="KW-1133">Transmembrane helix</keyword>
<comment type="caution">
    <text evidence="2">The sequence shown here is derived from an EMBL/GenBank/DDBJ whole genome shotgun (WGS) entry which is preliminary data.</text>
</comment>
<gene>
    <name evidence="2" type="ORF">GCM10023331_02610</name>
</gene>
<dbReference type="Proteomes" id="UP001500298">
    <property type="component" value="Unassembled WGS sequence"/>
</dbReference>